<dbReference type="Gene3D" id="3.40.720.10">
    <property type="entry name" value="Alkaline Phosphatase, subunit A"/>
    <property type="match status" value="1"/>
</dbReference>
<dbReference type="FunFam" id="3.40.720.10:FF:000064">
    <property type="entry name" value="Probable acid phosphatase Pho610"/>
    <property type="match status" value="1"/>
</dbReference>
<dbReference type="OrthoDB" id="5135119at2759"/>
<dbReference type="AlphaFoldDB" id="R9PC41"/>
<keyword evidence="1" id="KW-0378">Hydrolase</keyword>
<name>R9PC41_PSEHS</name>
<dbReference type="RefSeq" id="XP_012192523.1">
    <property type="nucleotide sequence ID" value="XM_012337133.1"/>
</dbReference>
<dbReference type="HOGENOM" id="CLU_027977_4_0_1"/>
<evidence type="ECO:0000313" key="3">
    <source>
        <dbReference type="EMBL" id="GAC98936.1"/>
    </source>
</evidence>
<dbReference type="PANTHER" id="PTHR31956">
    <property type="entry name" value="NON-SPECIFIC PHOSPHOLIPASE C4-RELATED"/>
    <property type="match status" value="1"/>
</dbReference>
<proteinExistence type="predicted"/>
<dbReference type="GeneID" id="24111802"/>
<dbReference type="InterPro" id="IPR017850">
    <property type="entry name" value="Alkaline_phosphatase_core_sf"/>
</dbReference>
<evidence type="ECO:0000313" key="4">
    <source>
        <dbReference type="Proteomes" id="UP000014071"/>
    </source>
</evidence>
<accession>R9PC41</accession>
<keyword evidence="4" id="KW-1185">Reference proteome</keyword>
<protein>
    <submittedName>
        <fullName evidence="3">Acid phosphatase</fullName>
    </submittedName>
</protein>
<dbReference type="SUPFAM" id="SSF53649">
    <property type="entry name" value="Alkaline phosphatase-like"/>
    <property type="match status" value="1"/>
</dbReference>
<dbReference type="EMBL" id="DF238822">
    <property type="protein sequence ID" value="GAC98936.1"/>
    <property type="molecule type" value="Genomic_DNA"/>
</dbReference>
<dbReference type="PANTHER" id="PTHR31956:SF8">
    <property type="entry name" value="ACID PHOSPHATASE PHOA (AFU_ORTHOLOGUE AFUA_1G03570)"/>
    <property type="match status" value="1"/>
</dbReference>
<evidence type="ECO:0000256" key="2">
    <source>
        <dbReference type="SAM" id="MobiDB-lite"/>
    </source>
</evidence>
<dbReference type="Pfam" id="PF04185">
    <property type="entry name" value="Phosphoesterase"/>
    <property type="match status" value="1"/>
</dbReference>
<evidence type="ECO:0000256" key="1">
    <source>
        <dbReference type="ARBA" id="ARBA00022801"/>
    </source>
</evidence>
<dbReference type="InterPro" id="IPR007312">
    <property type="entry name" value="Phosphoesterase"/>
</dbReference>
<dbReference type="GO" id="GO:0009395">
    <property type="term" value="P:phospholipid catabolic process"/>
    <property type="evidence" value="ECO:0007669"/>
    <property type="project" value="TreeGrafter"/>
</dbReference>
<organism evidence="3 4">
    <name type="scientific">Pseudozyma hubeiensis (strain SY62)</name>
    <name type="common">Yeast</name>
    <dbReference type="NCBI Taxonomy" id="1305764"/>
    <lineage>
        <taxon>Eukaryota</taxon>
        <taxon>Fungi</taxon>
        <taxon>Dikarya</taxon>
        <taxon>Basidiomycota</taxon>
        <taxon>Ustilaginomycotina</taxon>
        <taxon>Ustilaginomycetes</taxon>
        <taxon>Ustilaginales</taxon>
        <taxon>Ustilaginaceae</taxon>
        <taxon>Pseudozyma</taxon>
    </lineage>
</organism>
<dbReference type="eggNOG" id="ENOG502QSRP">
    <property type="taxonomic scope" value="Eukaryota"/>
</dbReference>
<sequence>MQQRLPSETGGKGSVARPPSSTAEGSRPVAAANQISTISVQPQERGHFLHIASTEWKSDKAFKLSSQLSQSSNYVGMNNGSLPKHDVVAGKAFDRIIQIWLENTDYEAAISTPAMQALLPQGVLFDNYYAVTHPSEPNYQAAVTGDFWGLGDDSFNHIPENITTVFDLLDDGGKAGKPVSYACYQENMPYDGFTGFNYTDAKNYITPGGAPYVYYVRKHNPCAMMDYISGNPKRAIYNRNFNDLAADVGNNTMPQWNFITPNMVNDGHDTTAAFFSNWTSYFLTPMLAEPKFNNNRTLVLLTFDENDSYSAPNKIFTLALGGAVPSNLKNTTDHTYMTHYSALSSVEANWNLKSLGRGDTNKTMSNVFPFWADTFGYQNTQVDDADIPMTNLTGVFPGPLSPTANTLFYAPDNVNVTGAGGQPVLVKSGLNVSQTLATLPRTNLTALNQKPYWETDPAFNNVNVSTGSSSSTGTTAAKTNAGAKTVAGTGLMAVAVLAGVVALL</sequence>
<feature type="region of interest" description="Disordered" evidence="2">
    <location>
        <begin position="1"/>
        <end position="29"/>
    </location>
</feature>
<dbReference type="STRING" id="1305764.R9PC41"/>
<gene>
    <name evidence="3" type="ORF">PHSY_006533</name>
</gene>
<dbReference type="Proteomes" id="UP000014071">
    <property type="component" value="Unassembled WGS sequence"/>
</dbReference>
<dbReference type="GO" id="GO:0016788">
    <property type="term" value="F:hydrolase activity, acting on ester bonds"/>
    <property type="evidence" value="ECO:0007669"/>
    <property type="project" value="InterPro"/>
</dbReference>
<reference evidence="4" key="1">
    <citation type="journal article" date="2013" name="Genome Announc.">
        <title>Draft genome sequence of the basidiomycetous yeast-like fungus Pseudozyma hubeiensis SY62, which produces an abundant amount of the biosurfactant mannosylerythritol lipids.</title>
        <authorList>
            <person name="Konishi M."/>
            <person name="Hatada Y."/>
            <person name="Horiuchi J."/>
        </authorList>
    </citation>
    <scope>NUCLEOTIDE SEQUENCE [LARGE SCALE GENOMIC DNA]</scope>
    <source>
        <strain evidence="4">SY62</strain>
    </source>
</reference>